<reference evidence="2 3" key="1">
    <citation type="submission" date="2019-06" db="EMBL/GenBank/DDBJ databases">
        <title>WGS assembly of Gossypium darwinii.</title>
        <authorList>
            <person name="Chen Z.J."/>
            <person name="Sreedasyam A."/>
            <person name="Ando A."/>
            <person name="Song Q."/>
            <person name="De L."/>
            <person name="Hulse-Kemp A."/>
            <person name="Ding M."/>
            <person name="Ye W."/>
            <person name="Kirkbride R."/>
            <person name="Jenkins J."/>
            <person name="Plott C."/>
            <person name="Lovell J."/>
            <person name="Lin Y.-M."/>
            <person name="Vaughn R."/>
            <person name="Liu B."/>
            <person name="Li W."/>
            <person name="Simpson S."/>
            <person name="Scheffler B."/>
            <person name="Saski C."/>
            <person name="Grover C."/>
            <person name="Hu G."/>
            <person name="Conover J."/>
            <person name="Carlson J."/>
            <person name="Shu S."/>
            <person name="Boston L."/>
            <person name="Williams M."/>
            <person name="Peterson D."/>
            <person name="Mcgee K."/>
            <person name="Jones D."/>
            <person name="Wendel J."/>
            <person name="Stelly D."/>
            <person name="Grimwood J."/>
            <person name="Schmutz J."/>
        </authorList>
    </citation>
    <scope>NUCLEOTIDE SEQUENCE [LARGE SCALE GENOMIC DNA]</scope>
    <source>
        <strain evidence="2">1808015.09</strain>
    </source>
</reference>
<dbReference type="EMBL" id="CM017698">
    <property type="protein sequence ID" value="TYG93033.1"/>
    <property type="molecule type" value="Genomic_DNA"/>
</dbReference>
<protein>
    <submittedName>
        <fullName evidence="2">Uncharacterized protein</fullName>
    </submittedName>
</protein>
<name>A0A5D2EHS6_GOSDA</name>
<proteinExistence type="predicted"/>
<evidence type="ECO:0000256" key="1">
    <source>
        <dbReference type="SAM" id="MobiDB-lite"/>
    </source>
</evidence>
<dbReference type="Proteomes" id="UP000323506">
    <property type="component" value="Chromosome A11"/>
</dbReference>
<accession>A0A5D2EHS6</accession>
<sequence length="56" mass="5645">MRAPASSLTVARRRAAAPPRRPPWPATARDGQSFKKTNGGGAEAVVDGTGASGLNG</sequence>
<feature type="region of interest" description="Disordered" evidence="1">
    <location>
        <begin position="1"/>
        <end position="56"/>
    </location>
</feature>
<gene>
    <name evidence="2" type="ORF">ES288_A11G078900v1</name>
</gene>
<organism evidence="2 3">
    <name type="scientific">Gossypium darwinii</name>
    <name type="common">Darwin's cotton</name>
    <name type="synonym">Gossypium barbadense var. darwinii</name>
    <dbReference type="NCBI Taxonomy" id="34276"/>
    <lineage>
        <taxon>Eukaryota</taxon>
        <taxon>Viridiplantae</taxon>
        <taxon>Streptophyta</taxon>
        <taxon>Embryophyta</taxon>
        <taxon>Tracheophyta</taxon>
        <taxon>Spermatophyta</taxon>
        <taxon>Magnoliopsida</taxon>
        <taxon>eudicotyledons</taxon>
        <taxon>Gunneridae</taxon>
        <taxon>Pentapetalae</taxon>
        <taxon>rosids</taxon>
        <taxon>malvids</taxon>
        <taxon>Malvales</taxon>
        <taxon>Malvaceae</taxon>
        <taxon>Malvoideae</taxon>
        <taxon>Gossypium</taxon>
    </lineage>
</organism>
<dbReference type="AlphaFoldDB" id="A0A5D2EHS6"/>
<evidence type="ECO:0000313" key="3">
    <source>
        <dbReference type="Proteomes" id="UP000323506"/>
    </source>
</evidence>
<evidence type="ECO:0000313" key="2">
    <source>
        <dbReference type="EMBL" id="TYG93033.1"/>
    </source>
</evidence>
<keyword evidence="3" id="KW-1185">Reference proteome</keyword>